<reference evidence="3" key="1">
    <citation type="journal article" date="2019" name="Int. J. Syst. Evol. Microbiol.">
        <title>The Global Catalogue of Microorganisms (GCM) 10K type strain sequencing project: providing services to taxonomists for standard genome sequencing and annotation.</title>
        <authorList>
            <consortium name="The Broad Institute Genomics Platform"/>
            <consortium name="The Broad Institute Genome Sequencing Center for Infectious Disease"/>
            <person name="Wu L."/>
            <person name="Ma J."/>
        </authorList>
    </citation>
    <scope>NUCLEOTIDE SEQUENCE [LARGE SCALE GENOMIC DNA]</scope>
    <source>
        <strain evidence="3">KCTC 42143</strain>
    </source>
</reference>
<proteinExistence type="predicted"/>
<feature type="transmembrane region" description="Helical" evidence="1">
    <location>
        <begin position="237"/>
        <end position="258"/>
    </location>
</feature>
<feature type="transmembrane region" description="Helical" evidence="1">
    <location>
        <begin position="132"/>
        <end position="154"/>
    </location>
</feature>
<feature type="transmembrane region" description="Helical" evidence="1">
    <location>
        <begin position="278"/>
        <end position="299"/>
    </location>
</feature>
<evidence type="ECO:0000313" key="3">
    <source>
        <dbReference type="Proteomes" id="UP001597285"/>
    </source>
</evidence>
<dbReference type="EMBL" id="JBHUFF010000002">
    <property type="protein sequence ID" value="MFD1798280.1"/>
    <property type="molecule type" value="Genomic_DNA"/>
</dbReference>
<feature type="transmembrane region" description="Helical" evidence="1">
    <location>
        <begin position="191"/>
        <end position="210"/>
    </location>
</feature>
<name>A0ABW4NJY0_9LACT</name>
<comment type="caution">
    <text evidence="2">The sequence shown here is derived from an EMBL/GenBank/DDBJ whole genome shotgun (WGS) entry which is preliminary data.</text>
</comment>
<keyword evidence="3" id="KW-1185">Reference proteome</keyword>
<keyword evidence="1" id="KW-1133">Transmembrane helix</keyword>
<feature type="transmembrane region" description="Helical" evidence="1">
    <location>
        <begin position="161"/>
        <end position="179"/>
    </location>
</feature>
<feature type="transmembrane region" description="Helical" evidence="1">
    <location>
        <begin position="97"/>
        <end position="126"/>
    </location>
</feature>
<sequence length="434" mass="45072">MDIIQLVVVGALGALAAMMANKGIAVFNDGLRPVMPEYLEGVIGKKELAATSFAVSFGLVIGFGIPVSLGASVILVHSILLMTDIIGTWTPEGKKGTIIAGIIGALWGIGITIGLQVVVDLFALMPVNFLDALGAVGTPIVVGFAVFPALAIAYQHGFKKGALTLGLSTLALVLVKKFGTITLESGTTFTLSAEGMALLVGMILMVFFAVRVKGEGTDNQNLVSIFVERVTRIKKNALLLSLTGGLVAAATSLVIIAGDPISLNLMSEGKFGEAALAAFARGIGFIPLVFSTAIVTGVYSPSGTTFVFVIGILLQGHPVFAFIAGAIVMFIEIMLLNGAAKGLDRFPGVREMGEHIRTSMNRVLEIALLIGGALASEQIAPGIGYFWLIGVYLLNQTAKKPLVNMAVGPVAAIALGIIVNILYVLGLWAPIVVG</sequence>
<dbReference type="RefSeq" id="WP_058918833.1">
    <property type="nucleotide sequence ID" value="NZ_JBHSQC010000011.1"/>
</dbReference>
<dbReference type="Pfam" id="PF10797">
    <property type="entry name" value="YhfT"/>
    <property type="match status" value="1"/>
</dbReference>
<feature type="transmembrane region" description="Helical" evidence="1">
    <location>
        <begin position="49"/>
        <end position="76"/>
    </location>
</feature>
<feature type="transmembrane region" description="Helical" evidence="1">
    <location>
        <begin position="306"/>
        <end position="331"/>
    </location>
</feature>
<feature type="transmembrane region" description="Helical" evidence="1">
    <location>
        <begin position="406"/>
        <end position="431"/>
    </location>
</feature>
<keyword evidence="1" id="KW-0472">Membrane</keyword>
<dbReference type="Proteomes" id="UP001597285">
    <property type="component" value="Unassembled WGS sequence"/>
</dbReference>
<evidence type="ECO:0000313" key="2">
    <source>
        <dbReference type="EMBL" id="MFD1798280.1"/>
    </source>
</evidence>
<feature type="transmembrane region" description="Helical" evidence="1">
    <location>
        <begin position="366"/>
        <end position="394"/>
    </location>
</feature>
<gene>
    <name evidence="2" type="ORF">ACFSBK_00180</name>
</gene>
<evidence type="ECO:0000256" key="1">
    <source>
        <dbReference type="SAM" id="Phobius"/>
    </source>
</evidence>
<accession>A0ABW4NJY0</accession>
<protein>
    <submittedName>
        <fullName evidence="2">YhfT family protein</fullName>
    </submittedName>
</protein>
<organism evidence="2 3">
    <name type="scientific">Carnobacterium antarcticum</name>
    <dbReference type="NCBI Taxonomy" id="2126436"/>
    <lineage>
        <taxon>Bacteria</taxon>
        <taxon>Bacillati</taxon>
        <taxon>Bacillota</taxon>
        <taxon>Bacilli</taxon>
        <taxon>Lactobacillales</taxon>
        <taxon>Carnobacteriaceae</taxon>
        <taxon>Carnobacterium</taxon>
    </lineage>
</organism>
<keyword evidence="1" id="KW-0812">Transmembrane</keyword>
<dbReference type="InterPro" id="IPR019733">
    <property type="entry name" value="Uncharacterised_YhfT"/>
</dbReference>